<dbReference type="GO" id="GO:0016491">
    <property type="term" value="F:oxidoreductase activity"/>
    <property type="evidence" value="ECO:0007669"/>
    <property type="project" value="InterPro"/>
</dbReference>
<dbReference type="SUPFAM" id="SSF63380">
    <property type="entry name" value="Riboflavin synthase domain-like"/>
    <property type="match status" value="1"/>
</dbReference>
<proteinExistence type="predicted"/>
<evidence type="ECO:0000313" key="3">
    <source>
        <dbReference type="EMBL" id="EME36389.1"/>
    </source>
</evidence>
<evidence type="ECO:0000256" key="1">
    <source>
        <dbReference type="SAM" id="MobiDB-lite"/>
    </source>
</evidence>
<dbReference type="STRING" id="71999.KPaMU14_07430"/>
<reference evidence="3 4" key="1">
    <citation type="journal article" date="2014" name="Genome Announc.">
        <title>Draft Genome Sequence of Kocuria palustris PEL.</title>
        <authorList>
            <person name="Sharma G."/>
            <person name="Khatri I."/>
            <person name="Subramanian S."/>
        </authorList>
    </citation>
    <scope>NUCLEOTIDE SEQUENCE [LARGE SCALE GENOMIC DNA]</scope>
    <source>
        <strain evidence="3 4">PEL</strain>
    </source>
</reference>
<dbReference type="InterPro" id="IPR039261">
    <property type="entry name" value="FNR_nucleotide-bd"/>
</dbReference>
<dbReference type="InterPro" id="IPR007037">
    <property type="entry name" value="SIP_rossman_dom"/>
</dbReference>
<feature type="region of interest" description="Disordered" evidence="1">
    <location>
        <begin position="1"/>
        <end position="24"/>
    </location>
</feature>
<dbReference type="InterPro" id="IPR013113">
    <property type="entry name" value="SIP_FAD-bd"/>
</dbReference>
<dbReference type="InterPro" id="IPR039374">
    <property type="entry name" value="SIP_fam"/>
</dbReference>
<dbReference type="PANTHER" id="PTHR30157">
    <property type="entry name" value="FERRIC REDUCTASE, NADPH-DEPENDENT"/>
    <property type="match status" value="1"/>
</dbReference>
<dbReference type="Pfam" id="PF04954">
    <property type="entry name" value="SIP"/>
    <property type="match status" value="1"/>
</dbReference>
<dbReference type="Pfam" id="PF08021">
    <property type="entry name" value="FAD_binding_9"/>
    <property type="match status" value="1"/>
</dbReference>
<dbReference type="InterPro" id="IPR017938">
    <property type="entry name" value="Riboflavin_synthase-like_b-brl"/>
</dbReference>
<evidence type="ECO:0000259" key="2">
    <source>
        <dbReference type="PROSITE" id="PS51384"/>
    </source>
</evidence>
<dbReference type="PANTHER" id="PTHR30157:SF0">
    <property type="entry name" value="NADPH-DEPENDENT FERRIC-CHELATE REDUCTASE"/>
    <property type="match status" value="1"/>
</dbReference>
<comment type="caution">
    <text evidence="3">The sequence shown here is derived from an EMBL/GenBank/DDBJ whole genome shotgun (WGS) entry which is preliminary data.</text>
</comment>
<dbReference type="Proteomes" id="UP000009877">
    <property type="component" value="Unassembled WGS sequence"/>
</dbReference>
<dbReference type="PROSITE" id="PS51384">
    <property type="entry name" value="FAD_FR"/>
    <property type="match status" value="1"/>
</dbReference>
<accession>M2YCN9</accession>
<organism evidence="3 4">
    <name type="scientific">Kocuria palustris PEL</name>
    <dbReference type="NCBI Taxonomy" id="1236550"/>
    <lineage>
        <taxon>Bacteria</taxon>
        <taxon>Bacillati</taxon>
        <taxon>Actinomycetota</taxon>
        <taxon>Actinomycetes</taxon>
        <taxon>Micrococcales</taxon>
        <taxon>Micrococcaceae</taxon>
        <taxon>Kocuria</taxon>
    </lineage>
</organism>
<name>M2YCN9_9MICC</name>
<gene>
    <name evidence="3" type="ORF">C884_00376</name>
</gene>
<evidence type="ECO:0000313" key="4">
    <source>
        <dbReference type="Proteomes" id="UP000009877"/>
    </source>
</evidence>
<dbReference type="InterPro" id="IPR017927">
    <property type="entry name" value="FAD-bd_FR_type"/>
</dbReference>
<feature type="domain" description="FAD-binding FR-type" evidence="2">
    <location>
        <begin position="26"/>
        <end position="155"/>
    </location>
</feature>
<dbReference type="Gene3D" id="3.40.50.80">
    <property type="entry name" value="Nucleotide-binding domain of ferredoxin-NADP reductase (FNR) module"/>
    <property type="match status" value="1"/>
</dbReference>
<feature type="region of interest" description="Disordered" evidence="1">
    <location>
        <begin position="80"/>
        <end position="101"/>
    </location>
</feature>
<protein>
    <submittedName>
        <fullName evidence="3">Iron-chelator utilization protein</fullName>
    </submittedName>
</protein>
<dbReference type="RefSeq" id="WP_006214794.1">
    <property type="nucleotide sequence ID" value="NZ_ANHZ02000014.1"/>
</dbReference>
<dbReference type="AlphaFoldDB" id="M2YCN9"/>
<dbReference type="Gene3D" id="2.40.30.10">
    <property type="entry name" value="Translation factors"/>
    <property type="match status" value="1"/>
</dbReference>
<dbReference type="CDD" id="cd06193">
    <property type="entry name" value="siderophore_interacting"/>
    <property type="match status" value="1"/>
</dbReference>
<dbReference type="EMBL" id="ANHZ02000014">
    <property type="protein sequence ID" value="EME36389.1"/>
    <property type="molecule type" value="Genomic_DNA"/>
</dbReference>
<keyword evidence="4" id="KW-1185">Reference proteome</keyword>
<sequence length="290" mass="32406">MSKNRRDSTPESARDRREERPEREGIGIRRLRVVRVEDITPRLRRIVLTGEDLGGFPFREFAPSDKVKLLFPDPSTRVLPMPEPTEKGLRWPGGRKPQTRSYTVRGFDPEASDGQGELLIEFVLHDHGLAGSWARQAAPGDELGVLGPKGAREFPAAAHYVALGDETALPAISRLIEEAPAESRVSAVIEVADAAEEQQLASRTGAVVQVRWMHRDSTPLPDGCLSLLEPAVDELDLGDPEELFVFAAGESHAMKALRGRIAERVRLNKHQLDIHGYWKDRTRADPRRRR</sequence>